<evidence type="ECO:0000256" key="1">
    <source>
        <dbReference type="ARBA" id="ARBA00010790"/>
    </source>
</evidence>
<dbReference type="SUPFAM" id="SSF51905">
    <property type="entry name" value="FAD/NAD(P)-binding domain"/>
    <property type="match status" value="1"/>
</dbReference>
<evidence type="ECO:0000313" key="3">
    <source>
        <dbReference type="EMBL" id="MFC0199367.1"/>
    </source>
</evidence>
<name>A0ABV6CF56_9RHOB</name>
<keyword evidence="4" id="KW-1185">Reference proteome</keyword>
<dbReference type="Gene3D" id="3.50.50.60">
    <property type="entry name" value="FAD/NAD(P)-binding domain"/>
    <property type="match status" value="1"/>
</dbReference>
<feature type="domain" description="Glucose-methanol-choline oxidoreductase C-terminal" evidence="2">
    <location>
        <begin position="1"/>
        <end position="47"/>
    </location>
</feature>
<dbReference type="PANTHER" id="PTHR11552:SF147">
    <property type="entry name" value="CHOLINE DEHYDROGENASE, MITOCHONDRIAL"/>
    <property type="match status" value="1"/>
</dbReference>
<dbReference type="RefSeq" id="WP_265508924.1">
    <property type="nucleotide sequence ID" value="NZ_JAOTBE010000146.1"/>
</dbReference>
<dbReference type="InterPro" id="IPR012132">
    <property type="entry name" value="GMC_OxRdtase"/>
</dbReference>
<dbReference type="EMBL" id="JBHLWQ010000032">
    <property type="protein sequence ID" value="MFC0199367.1"/>
    <property type="molecule type" value="Genomic_DNA"/>
</dbReference>
<sequence>MGADNDPMAVLDLALRVRGVDGLRVIDASMTPNIVSGNTNAAALAVGDKAATLILRSQP</sequence>
<accession>A0ABV6CF56</accession>
<comment type="similarity">
    <text evidence="1">Belongs to the GMC oxidoreductase family.</text>
</comment>
<dbReference type="Proteomes" id="UP001589795">
    <property type="component" value="Unassembled WGS sequence"/>
</dbReference>
<gene>
    <name evidence="3" type="ORF">ACFFIZ_03250</name>
</gene>
<evidence type="ECO:0000259" key="2">
    <source>
        <dbReference type="Pfam" id="PF05199"/>
    </source>
</evidence>
<protein>
    <submittedName>
        <fullName evidence="3">GMC oxidoreductase</fullName>
    </submittedName>
</protein>
<proteinExistence type="inferred from homology"/>
<evidence type="ECO:0000313" key="4">
    <source>
        <dbReference type="Proteomes" id="UP001589795"/>
    </source>
</evidence>
<dbReference type="InterPro" id="IPR036188">
    <property type="entry name" value="FAD/NAD-bd_sf"/>
</dbReference>
<dbReference type="Pfam" id="PF05199">
    <property type="entry name" value="GMC_oxred_C"/>
    <property type="match status" value="1"/>
</dbReference>
<comment type="caution">
    <text evidence="3">The sequence shown here is derived from an EMBL/GenBank/DDBJ whole genome shotgun (WGS) entry which is preliminary data.</text>
</comment>
<dbReference type="PANTHER" id="PTHR11552">
    <property type="entry name" value="GLUCOSE-METHANOL-CHOLINE GMC OXIDOREDUCTASE"/>
    <property type="match status" value="1"/>
</dbReference>
<dbReference type="InterPro" id="IPR007867">
    <property type="entry name" value="GMC_OxRtase_C"/>
</dbReference>
<reference evidence="3 4" key="1">
    <citation type="submission" date="2024-09" db="EMBL/GenBank/DDBJ databases">
        <authorList>
            <person name="Sun Q."/>
            <person name="Mori K."/>
        </authorList>
    </citation>
    <scope>NUCLEOTIDE SEQUENCE [LARGE SCALE GENOMIC DNA]</scope>
    <source>
        <strain evidence="3 4">CCM 7904</strain>
    </source>
</reference>
<organism evidence="3 4">
    <name type="scientific">Paracoccus rhizosphaerae</name>
    <dbReference type="NCBI Taxonomy" id="1133347"/>
    <lineage>
        <taxon>Bacteria</taxon>
        <taxon>Pseudomonadati</taxon>
        <taxon>Pseudomonadota</taxon>
        <taxon>Alphaproteobacteria</taxon>
        <taxon>Rhodobacterales</taxon>
        <taxon>Paracoccaceae</taxon>
        <taxon>Paracoccus</taxon>
    </lineage>
</organism>